<proteinExistence type="predicted"/>
<keyword evidence="3" id="KW-1185">Reference proteome</keyword>
<dbReference type="Proteomes" id="UP000502665">
    <property type="component" value="Chromosome"/>
</dbReference>
<name>A0A6M4X7L7_9ACTN</name>
<evidence type="ECO:0000259" key="1">
    <source>
        <dbReference type="Pfam" id="PF19493"/>
    </source>
</evidence>
<organism evidence="2 3">
    <name type="scientific">Streptomyces asoensis</name>
    <dbReference type="NCBI Taxonomy" id="249586"/>
    <lineage>
        <taxon>Bacteria</taxon>
        <taxon>Bacillati</taxon>
        <taxon>Actinomycetota</taxon>
        <taxon>Actinomycetes</taxon>
        <taxon>Kitasatosporales</taxon>
        <taxon>Streptomycetaceae</taxon>
        <taxon>Streptomyces</taxon>
    </lineage>
</organism>
<reference evidence="2" key="1">
    <citation type="submission" date="2020-03" db="EMBL/GenBank/DDBJ databases">
        <title>Molecular networking-based the target discovery of potent antiproliferative macrolactams: 5/6/7/16 polycyclic ansamycins and glycosylated trienomycin from Streptomyces cacaoi subsp. asoensis.</title>
        <authorList>
            <person name="Liu L.-L."/>
        </authorList>
    </citation>
    <scope>NUCLEOTIDE SEQUENCE [LARGE SCALE GENOMIC DNA]</scope>
    <source>
        <strain evidence="2">H2S5</strain>
    </source>
</reference>
<dbReference type="NCBIfam" id="NF041216">
    <property type="entry name" value="CU044_2847_fam"/>
    <property type="match status" value="1"/>
</dbReference>
<sequence length="118" mass="12181">MGEAEVVELELPDGGALLVRALPVSVSGDDLDHEHGGPSNIGLRDALSFTAVSTALRGVAATVQDALQSVRPDVVEAEFGLEFALKGSQVVCLLVGGEATATLRVRLEWQNGSVSGGR</sequence>
<feature type="domain" description="Trypsin-co-occurring" evidence="1">
    <location>
        <begin position="10"/>
        <end position="110"/>
    </location>
</feature>
<evidence type="ECO:0000313" key="2">
    <source>
        <dbReference type="EMBL" id="QJT06316.1"/>
    </source>
</evidence>
<protein>
    <recommendedName>
        <fullName evidence="1">Trypsin-co-occurring domain-containing protein</fullName>
    </recommendedName>
</protein>
<dbReference type="Pfam" id="PF19493">
    <property type="entry name" value="Trypco1"/>
    <property type="match status" value="1"/>
</dbReference>
<accession>A0A6M4X7L7</accession>
<dbReference type="InterPro" id="IPR045794">
    <property type="entry name" value="Trypco1"/>
</dbReference>
<evidence type="ECO:0000313" key="3">
    <source>
        <dbReference type="Proteomes" id="UP000502665"/>
    </source>
</evidence>
<dbReference type="AlphaFoldDB" id="A0A6M4X7L7"/>
<dbReference type="RefSeq" id="WP_171401629.1">
    <property type="nucleotide sequence ID" value="NZ_CP049838.1"/>
</dbReference>
<gene>
    <name evidence="2" type="ORF">G9272_43360</name>
</gene>
<dbReference type="EMBL" id="CP049838">
    <property type="protein sequence ID" value="QJT06316.1"/>
    <property type="molecule type" value="Genomic_DNA"/>
</dbReference>